<dbReference type="GO" id="GO:0007059">
    <property type="term" value="P:chromosome segregation"/>
    <property type="evidence" value="ECO:0007669"/>
    <property type="project" value="TreeGrafter"/>
</dbReference>
<dbReference type="InterPro" id="IPR036086">
    <property type="entry name" value="ParB/Sulfiredoxin_sf"/>
</dbReference>
<sequence>MLDGAVKIGDEEGDDEYIGSTYIDRPEIVHSEQTEPPIEEVPPSAIQPSPYTQRTFDDPDFLQYVRQVRSQGHLGSFPVVRPIEDGYEVVSGHKRSEAAKQAGLQSIPVFVTEMSDWEAAVWFVDEHIPITEDEMHDGFKAQHRGWYREEAVEGALDELVDRWGEEKAREHPVVRRWLDGEVISDDEEEEENEDDAPNSDEAEVVPDNEDDENEDGTPDNDDTELAQEEDAVEA</sequence>
<dbReference type="Gene3D" id="3.90.1530.10">
    <property type="entry name" value="Conserved hypothetical protein from pyrococcus furiosus pfu- 392566-001, ParB domain"/>
    <property type="match status" value="1"/>
</dbReference>
<organism evidence="3 4">
    <name type="scientific">Halopelagius longus</name>
    <dbReference type="NCBI Taxonomy" id="1236180"/>
    <lineage>
        <taxon>Archaea</taxon>
        <taxon>Methanobacteriati</taxon>
        <taxon>Methanobacteriota</taxon>
        <taxon>Stenosarchaea group</taxon>
        <taxon>Halobacteria</taxon>
        <taxon>Halobacteriales</taxon>
        <taxon>Haloferacaceae</taxon>
    </lineage>
</organism>
<feature type="compositionally biased region" description="Acidic residues" evidence="1">
    <location>
        <begin position="182"/>
        <end position="234"/>
    </location>
</feature>
<gene>
    <name evidence="3" type="ORF">DWB78_09725</name>
</gene>
<feature type="region of interest" description="Disordered" evidence="1">
    <location>
        <begin position="178"/>
        <end position="234"/>
    </location>
</feature>
<accession>A0A370IMP4</accession>
<dbReference type="InterPro" id="IPR050336">
    <property type="entry name" value="Chromosome_partition/occlusion"/>
</dbReference>
<protein>
    <submittedName>
        <fullName evidence="3">Chromosome partitioning protein ParB</fullName>
    </submittedName>
</protein>
<proteinExistence type="predicted"/>
<feature type="region of interest" description="Disordered" evidence="1">
    <location>
        <begin position="1"/>
        <end position="21"/>
    </location>
</feature>
<dbReference type="SMART" id="SM00470">
    <property type="entry name" value="ParB"/>
    <property type="match status" value="1"/>
</dbReference>
<dbReference type="Pfam" id="PF02195">
    <property type="entry name" value="ParB_N"/>
    <property type="match status" value="1"/>
</dbReference>
<evidence type="ECO:0000259" key="2">
    <source>
        <dbReference type="SMART" id="SM00470"/>
    </source>
</evidence>
<dbReference type="SUPFAM" id="SSF110849">
    <property type="entry name" value="ParB/Sulfiredoxin"/>
    <property type="match status" value="1"/>
</dbReference>
<dbReference type="AlphaFoldDB" id="A0A370IMP4"/>
<evidence type="ECO:0000313" key="3">
    <source>
        <dbReference type="EMBL" id="RDI71977.1"/>
    </source>
</evidence>
<dbReference type="PANTHER" id="PTHR33375:SF1">
    <property type="entry name" value="CHROMOSOME-PARTITIONING PROTEIN PARB-RELATED"/>
    <property type="match status" value="1"/>
</dbReference>
<dbReference type="GO" id="GO:0005694">
    <property type="term" value="C:chromosome"/>
    <property type="evidence" value="ECO:0007669"/>
    <property type="project" value="TreeGrafter"/>
</dbReference>
<evidence type="ECO:0000313" key="4">
    <source>
        <dbReference type="Proteomes" id="UP000255421"/>
    </source>
</evidence>
<name>A0A370IMP4_9EURY</name>
<reference evidence="3 4" key="1">
    <citation type="submission" date="2018-07" db="EMBL/GenBank/DDBJ databases">
        <title>Genome sequence of extremly halophilic archaeon Halopelagius longus strain BC12-B1.</title>
        <authorList>
            <person name="Zhang X."/>
        </authorList>
    </citation>
    <scope>NUCLEOTIDE SEQUENCE [LARGE SCALE GENOMIC DNA]</scope>
    <source>
        <strain evidence="3 4">BC12-B1</strain>
    </source>
</reference>
<evidence type="ECO:0000256" key="1">
    <source>
        <dbReference type="SAM" id="MobiDB-lite"/>
    </source>
</evidence>
<dbReference type="Proteomes" id="UP000255421">
    <property type="component" value="Unassembled WGS sequence"/>
</dbReference>
<dbReference type="PANTHER" id="PTHR33375">
    <property type="entry name" value="CHROMOSOME-PARTITIONING PROTEIN PARB-RELATED"/>
    <property type="match status" value="1"/>
</dbReference>
<dbReference type="EMBL" id="QQST01000001">
    <property type="protein sequence ID" value="RDI71977.1"/>
    <property type="molecule type" value="Genomic_DNA"/>
</dbReference>
<comment type="caution">
    <text evidence="3">The sequence shown here is derived from an EMBL/GenBank/DDBJ whole genome shotgun (WGS) entry which is preliminary data.</text>
</comment>
<dbReference type="InterPro" id="IPR003115">
    <property type="entry name" value="ParB_N"/>
</dbReference>
<feature type="domain" description="ParB-like N-terminal" evidence="2">
    <location>
        <begin position="39"/>
        <end position="128"/>
    </location>
</feature>
<keyword evidence="4" id="KW-1185">Reference proteome</keyword>